<dbReference type="PROSITE" id="PS50005">
    <property type="entry name" value="TPR"/>
    <property type="match status" value="1"/>
</dbReference>
<dbReference type="SUPFAM" id="SSF48452">
    <property type="entry name" value="TPR-like"/>
    <property type="match status" value="1"/>
</dbReference>
<feature type="repeat" description="TPR" evidence="3">
    <location>
        <begin position="102"/>
        <end position="135"/>
    </location>
</feature>
<evidence type="ECO:0000256" key="1">
    <source>
        <dbReference type="ARBA" id="ARBA00022737"/>
    </source>
</evidence>
<name>A0ABY8UNQ0_TETOB</name>
<comment type="subunit">
    <text evidence="4">Component of the ER membrane protein complex (EMC).</text>
</comment>
<dbReference type="Proteomes" id="UP001244341">
    <property type="component" value="Chromosome 15b"/>
</dbReference>
<evidence type="ECO:0000313" key="7">
    <source>
        <dbReference type="Proteomes" id="UP001244341"/>
    </source>
</evidence>
<protein>
    <recommendedName>
        <fullName evidence="4">ER membrane protein complex subunit 2</fullName>
    </recommendedName>
</protein>
<dbReference type="Pfam" id="PF22890">
    <property type="entry name" value="TPR_EMC2"/>
    <property type="match status" value="1"/>
</dbReference>
<evidence type="ECO:0000256" key="3">
    <source>
        <dbReference type="PROSITE-ProRule" id="PRU00339"/>
    </source>
</evidence>
<evidence type="ECO:0000259" key="5">
    <source>
        <dbReference type="Pfam" id="PF22890"/>
    </source>
</evidence>
<keyword evidence="4" id="KW-0256">Endoplasmic reticulum</keyword>
<comment type="subcellular location">
    <subcellularLocation>
        <location evidence="4">Endoplasmic reticulum membrane</location>
        <topology evidence="4">Peripheral membrane protein</topology>
        <orientation evidence="4">Cytoplasmic side</orientation>
    </subcellularLocation>
</comment>
<dbReference type="InterPro" id="IPR039856">
    <property type="entry name" value="EMC2-like"/>
</dbReference>
<accession>A0ABY8UNQ0</accession>
<evidence type="ECO:0000256" key="4">
    <source>
        <dbReference type="RuleBase" id="RU367091"/>
    </source>
</evidence>
<keyword evidence="7" id="KW-1185">Reference proteome</keyword>
<proteinExistence type="inferred from homology"/>
<dbReference type="EMBL" id="CP126222">
    <property type="protein sequence ID" value="WIA23182.1"/>
    <property type="molecule type" value="Genomic_DNA"/>
</dbReference>
<keyword evidence="4" id="KW-0472">Membrane</keyword>
<dbReference type="InterPro" id="IPR055217">
    <property type="entry name" value="TPR_EMC2"/>
</dbReference>
<keyword evidence="2 3" id="KW-0802">TPR repeat</keyword>
<sequence length="301" mass="33099">MSSEDVEEARQLLLRYAGSERAMPTCDELRQFLKASREARIRNPEDVANYGSLALRHYKSQLAEEELWLLHEQVGIALMECGALQQALPLVKAVLLKFPGSIRARRLQGMYYQAAGKPAQAQQLYEELLSEQPHNDVIPKQLVVLHREAGALSEAIGVLVTYLQHYSNDREAWEELADCYLETGMYRQAAFALEEVLTMGVLAPLTLIKYGDTLASIGGAPQLRTARAYYAKGLQVSGGRSVRALYGLIAVANQLPDKDAGAAGSAAQELPSAAAEALVQQYSRDAPDKLPLVKQALARYL</sequence>
<comment type="similarity">
    <text evidence="4">Belongs to the EMC2 family.</text>
</comment>
<reference evidence="6 7" key="1">
    <citation type="submission" date="2023-05" db="EMBL/GenBank/DDBJ databases">
        <title>A 100% complete, gapless, phased diploid assembly of the Scenedesmus obliquus UTEX 3031 genome.</title>
        <authorList>
            <person name="Biondi T.C."/>
            <person name="Hanschen E.R."/>
            <person name="Kwon T."/>
            <person name="Eng W."/>
            <person name="Kruse C.P.S."/>
            <person name="Koehler S.I."/>
            <person name="Kunde Y."/>
            <person name="Gleasner C.D."/>
            <person name="You Mak K.T."/>
            <person name="Polle J."/>
            <person name="Hovde B.T."/>
            <person name="Starkenburg S.R."/>
        </authorList>
    </citation>
    <scope>NUCLEOTIDE SEQUENCE [LARGE SCALE GENOMIC DNA]</scope>
    <source>
        <strain evidence="6 7">DOE0152z</strain>
    </source>
</reference>
<gene>
    <name evidence="6" type="ORF">OEZ85_001509</name>
</gene>
<dbReference type="Gene3D" id="1.25.40.10">
    <property type="entry name" value="Tetratricopeptide repeat domain"/>
    <property type="match status" value="1"/>
</dbReference>
<dbReference type="InterPro" id="IPR019734">
    <property type="entry name" value="TPR_rpt"/>
</dbReference>
<dbReference type="PANTHER" id="PTHR12760">
    <property type="entry name" value="TETRATRICOPEPTIDE REPEAT PROTEIN"/>
    <property type="match status" value="1"/>
</dbReference>
<organism evidence="6 7">
    <name type="scientific">Tetradesmus obliquus</name>
    <name type="common">Green alga</name>
    <name type="synonym">Acutodesmus obliquus</name>
    <dbReference type="NCBI Taxonomy" id="3088"/>
    <lineage>
        <taxon>Eukaryota</taxon>
        <taxon>Viridiplantae</taxon>
        <taxon>Chlorophyta</taxon>
        <taxon>core chlorophytes</taxon>
        <taxon>Chlorophyceae</taxon>
        <taxon>CS clade</taxon>
        <taxon>Sphaeropleales</taxon>
        <taxon>Scenedesmaceae</taxon>
        <taxon>Tetradesmus</taxon>
    </lineage>
</organism>
<comment type="function">
    <text evidence="4">Part of the endoplasmic reticulum membrane protein complex (EMC) that enables the energy-independent insertion into endoplasmic reticulum membranes of newly synthesized membrane proteins.</text>
</comment>
<evidence type="ECO:0000313" key="6">
    <source>
        <dbReference type="EMBL" id="WIA23182.1"/>
    </source>
</evidence>
<evidence type="ECO:0000256" key="2">
    <source>
        <dbReference type="ARBA" id="ARBA00022803"/>
    </source>
</evidence>
<keyword evidence="1" id="KW-0677">Repeat</keyword>
<dbReference type="InterPro" id="IPR011990">
    <property type="entry name" value="TPR-like_helical_dom_sf"/>
</dbReference>
<feature type="domain" description="EMC2 TPR-like" evidence="5">
    <location>
        <begin position="104"/>
        <end position="212"/>
    </location>
</feature>